<dbReference type="KEGG" id="pcor:KS4_17430"/>
<proteinExistence type="predicted"/>
<evidence type="ECO:0000313" key="1">
    <source>
        <dbReference type="EMBL" id="QDU33687.1"/>
    </source>
</evidence>
<evidence type="ECO:0000313" key="2">
    <source>
        <dbReference type="Proteomes" id="UP000317369"/>
    </source>
</evidence>
<sequence>MYFSCKSIFRAIGLGVMITGLIGDIDLNAQDTEAAINTGRLHVMAGANTVSAYHLRGLIFEDDGVILQPWAVASFNVYQGSEGDRVKGVNINLMGWGSIHEKRTTAKNSPEKFYENDYFAGVQFVLDGGWMLEGGVHTICWPSGTRDAATELYGKFNYDDSGLWEAWGVEIEGFNGLQPWGMLSIEVDNTFMGIPGKRKSGFVDLGITPGFTLSDSKSMPMRLNLPVTIGFGLRDYYGTNDSSFGFAKLGVSTDMPLTMLPKSYGNWQVNAGVDFVLIGDSPRSYNDGHDSFKPIGVIGFAMSY</sequence>
<accession>A0A517YTZ7</accession>
<reference evidence="1 2" key="1">
    <citation type="submission" date="2019-02" db="EMBL/GenBank/DDBJ databases">
        <title>Deep-cultivation of Planctomycetes and their phenomic and genomic characterization uncovers novel biology.</title>
        <authorList>
            <person name="Wiegand S."/>
            <person name="Jogler M."/>
            <person name="Boedeker C."/>
            <person name="Pinto D."/>
            <person name="Vollmers J."/>
            <person name="Rivas-Marin E."/>
            <person name="Kohn T."/>
            <person name="Peeters S.H."/>
            <person name="Heuer A."/>
            <person name="Rast P."/>
            <person name="Oberbeckmann S."/>
            <person name="Bunk B."/>
            <person name="Jeske O."/>
            <person name="Meyerdierks A."/>
            <person name="Storesund J.E."/>
            <person name="Kallscheuer N."/>
            <person name="Luecker S."/>
            <person name="Lage O.M."/>
            <person name="Pohl T."/>
            <person name="Merkel B.J."/>
            <person name="Hornburger P."/>
            <person name="Mueller R.-W."/>
            <person name="Bruemmer F."/>
            <person name="Labrenz M."/>
            <person name="Spormann A.M."/>
            <person name="Op den Camp H."/>
            <person name="Overmann J."/>
            <person name="Amann R."/>
            <person name="Jetten M.S.M."/>
            <person name="Mascher T."/>
            <person name="Medema M.H."/>
            <person name="Devos D.P."/>
            <person name="Kaster A.-K."/>
            <person name="Ovreas L."/>
            <person name="Rohde M."/>
            <person name="Galperin M.Y."/>
            <person name="Jogler C."/>
        </authorList>
    </citation>
    <scope>NUCLEOTIDE SEQUENCE [LARGE SCALE GENOMIC DNA]</scope>
    <source>
        <strain evidence="1 2">KS4</strain>
    </source>
</reference>
<gene>
    <name evidence="1" type="ORF">KS4_17430</name>
</gene>
<dbReference type="EMBL" id="CP036425">
    <property type="protein sequence ID" value="QDU33687.1"/>
    <property type="molecule type" value="Genomic_DNA"/>
</dbReference>
<organism evidence="1 2">
    <name type="scientific">Poriferisphaera corsica</name>
    <dbReference type="NCBI Taxonomy" id="2528020"/>
    <lineage>
        <taxon>Bacteria</taxon>
        <taxon>Pseudomonadati</taxon>
        <taxon>Planctomycetota</taxon>
        <taxon>Phycisphaerae</taxon>
        <taxon>Phycisphaerales</taxon>
        <taxon>Phycisphaeraceae</taxon>
        <taxon>Poriferisphaera</taxon>
    </lineage>
</organism>
<keyword evidence="2" id="KW-1185">Reference proteome</keyword>
<dbReference type="Proteomes" id="UP000317369">
    <property type="component" value="Chromosome"/>
</dbReference>
<protein>
    <submittedName>
        <fullName evidence="1">Uncharacterized protein</fullName>
    </submittedName>
</protein>
<dbReference type="AlphaFoldDB" id="A0A517YTZ7"/>
<name>A0A517YTZ7_9BACT</name>